<keyword evidence="6" id="KW-1185">Reference proteome</keyword>
<evidence type="ECO:0000313" key="5">
    <source>
        <dbReference type="EMBL" id="SDZ66887.1"/>
    </source>
</evidence>
<evidence type="ECO:0000256" key="2">
    <source>
        <dbReference type="ARBA" id="ARBA00022679"/>
    </source>
</evidence>
<dbReference type="InterPro" id="IPR011611">
    <property type="entry name" value="PfkB_dom"/>
</dbReference>
<gene>
    <name evidence="5" type="ORF">SAMN05421736_12832</name>
</gene>
<dbReference type="PANTHER" id="PTHR43085">
    <property type="entry name" value="HEXOKINASE FAMILY MEMBER"/>
    <property type="match status" value="1"/>
</dbReference>
<dbReference type="InterPro" id="IPR050306">
    <property type="entry name" value="PfkB_Carbo_kinase"/>
</dbReference>
<comment type="similarity">
    <text evidence="1">Belongs to the carbohydrate kinase PfkB family.</text>
</comment>
<keyword evidence="2" id="KW-0808">Transferase</keyword>
<dbReference type="EMBL" id="FNPI01000028">
    <property type="protein sequence ID" value="SDZ66887.1"/>
    <property type="molecule type" value="Genomic_DNA"/>
</dbReference>
<dbReference type="OrthoDB" id="9813569at2"/>
<keyword evidence="3 5" id="KW-0418">Kinase</keyword>
<dbReference type="STRING" id="1503961.SAMN05421736_12832"/>
<dbReference type="CDD" id="cd01166">
    <property type="entry name" value="KdgK"/>
    <property type="match status" value="1"/>
</dbReference>
<dbReference type="Pfam" id="PF00294">
    <property type="entry name" value="PfkB"/>
    <property type="match status" value="1"/>
</dbReference>
<evidence type="ECO:0000313" key="6">
    <source>
        <dbReference type="Proteomes" id="UP000198935"/>
    </source>
</evidence>
<organism evidence="5 6">
    <name type="scientific">Evansella caseinilytica</name>
    <dbReference type="NCBI Taxonomy" id="1503961"/>
    <lineage>
        <taxon>Bacteria</taxon>
        <taxon>Bacillati</taxon>
        <taxon>Bacillota</taxon>
        <taxon>Bacilli</taxon>
        <taxon>Bacillales</taxon>
        <taxon>Bacillaceae</taxon>
        <taxon>Evansella</taxon>
    </lineage>
</organism>
<dbReference type="PANTHER" id="PTHR43085:SF57">
    <property type="entry name" value="CARBOHYDRATE KINASE PFKB DOMAIN-CONTAINING PROTEIN"/>
    <property type="match status" value="1"/>
</dbReference>
<sequence length="316" mass="35134">MFDVLTIGDGMITMDPKTTGPMRFVNEFQRKVGGAELNFAIGTARLGLKTGWLSRLGNDEFGRYIYNFIRGEGIDVSEVKLVDHIPTSVNFKEIMEDGQGRTFYYRNPSPISTLTTEDIKEEHIKQFKVLHITGVFMAIDPKNPEIIEQAVYYAKKHGLLISMDPNIRLRLWSKERAREVLTAFLPQVDVLLTGDEEGDILLDTKNTDELVREFQSHGIGHVVVKKGGAGALAVTANESISMPAFPPRKVVDTVGAGDGFDAGFITGLLKGWPLERTLRFANKVGSIVVSVKGDNEGLPYYEDVLVELGERESIER</sequence>
<evidence type="ECO:0000256" key="3">
    <source>
        <dbReference type="ARBA" id="ARBA00022777"/>
    </source>
</evidence>
<protein>
    <submittedName>
        <fullName evidence="5">2-dehydro-3-deoxygluconokinase</fullName>
    </submittedName>
</protein>
<dbReference type="Gene3D" id="3.40.1190.20">
    <property type="match status" value="1"/>
</dbReference>
<accession>A0A1H3UX04</accession>
<proteinExistence type="inferred from homology"/>
<dbReference type="InterPro" id="IPR029056">
    <property type="entry name" value="Ribokinase-like"/>
</dbReference>
<dbReference type="AlphaFoldDB" id="A0A1H3UX04"/>
<dbReference type="SUPFAM" id="SSF53613">
    <property type="entry name" value="Ribokinase-like"/>
    <property type="match status" value="1"/>
</dbReference>
<dbReference type="InterPro" id="IPR002173">
    <property type="entry name" value="Carboh/pur_kinase_PfkB_CS"/>
</dbReference>
<feature type="domain" description="Carbohydrate kinase PfkB" evidence="4">
    <location>
        <begin position="2"/>
        <end position="299"/>
    </location>
</feature>
<evidence type="ECO:0000259" key="4">
    <source>
        <dbReference type="Pfam" id="PF00294"/>
    </source>
</evidence>
<evidence type="ECO:0000256" key="1">
    <source>
        <dbReference type="ARBA" id="ARBA00010688"/>
    </source>
</evidence>
<dbReference type="PROSITE" id="PS00584">
    <property type="entry name" value="PFKB_KINASES_2"/>
    <property type="match status" value="1"/>
</dbReference>
<name>A0A1H3UX04_9BACI</name>
<dbReference type="Proteomes" id="UP000198935">
    <property type="component" value="Unassembled WGS sequence"/>
</dbReference>
<reference evidence="6" key="1">
    <citation type="submission" date="2016-10" db="EMBL/GenBank/DDBJ databases">
        <authorList>
            <person name="Varghese N."/>
            <person name="Submissions S."/>
        </authorList>
    </citation>
    <scope>NUCLEOTIDE SEQUENCE [LARGE SCALE GENOMIC DNA]</scope>
    <source>
        <strain evidence="6">SP</strain>
    </source>
</reference>
<dbReference type="GO" id="GO:0016301">
    <property type="term" value="F:kinase activity"/>
    <property type="evidence" value="ECO:0007669"/>
    <property type="project" value="UniProtKB-KW"/>
</dbReference>